<dbReference type="Gene3D" id="1.20.1260.10">
    <property type="match status" value="1"/>
</dbReference>
<dbReference type="PRINTS" id="PR00601">
    <property type="entry name" value="BACFERRITIN"/>
</dbReference>
<dbReference type="Pfam" id="PF00210">
    <property type="entry name" value="Ferritin"/>
    <property type="match status" value="1"/>
</dbReference>
<dbReference type="InterPro" id="IPR009078">
    <property type="entry name" value="Ferritin-like_SF"/>
</dbReference>
<gene>
    <name evidence="6" type="ORF">ENP73_07920</name>
</gene>
<organism evidence="6">
    <name type="scientific">Thermus islandicus</name>
    <dbReference type="NCBI Taxonomy" id="540988"/>
    <lineage>
        <taxon>Bacteria</taxon>
        <taxon>Thermotogati</taxon>
        <taxon>Deinococcota</taxon>
        <taxon>Deinococci</taxon>
        <taxon>Thermales</taxon>
        <taxon>Thermaceae</taxon>
        <taxon>Thermus</taxon>
    </lineage>
</organism>
<dbReference type="PROSITE" id="PS50905">
    <property type="entry name" value="FERRITIN_LIKE"/>
    <property type="match status" value="1"/>
</dbReference>
<comment type="caution">
    <text evidence="6">The sequence shown here is derived from an EMBL/GenBank/DDBJ whole genome shotgun (WGS) entry which is preliminary data.</text>
</comment>
<name>A0A7C2FS56_9DEIN</name>
<dbReference type="InterPro" id="IPR012347">
    <property type="entry name" value="Ferritin-like"/>
</dbReference>
<reference evidence="6" key="1">
    <citation type="journal article" date="2020" name="mSystems">
        <title>Genome- and Community-Level Interaction Insights into Carbon Utilization and Element Cycling Functions of Hydrothermarchaeota in Hydrothermal Sediment.</title>
        <authorList>
            <person name="Zhou Z."/>
            <person name="Liu Y."/>
            <person name="Xu W."/>
            <person name="Pan J."/>
            <person name="Luo Z.H."/>
            <person name="Li M."/>
        </authorList>
    </citation>
    <scope>NUCLEOTIDE SEQUENCE [LARGE SCALE GENOMIC DNA]</scope>
    <source>
        <strain evidence="6">SpSt-246</strain>
    </source>
</reference>
<dbReference type="EMBL" id="DSKL01000306">
    <property type="protein sequence ID" value="HEH82883.1"/>
    <property type="molecule type" value="Genomic_DNA"/>
</dbReference>
<dbReference type="GO" id="GO:0006826">
    <property type="term" value="P:iron ion transport"/>
    <property type="evidence" value="ECO:0007669"/>
    <property type="project" value="InterPro"/>
</dbReference>
<dbReference type="GO" id="GO:0020037">
    <property type="term" value="F:heme binding"/>
    <property type="evidence" value="ECO:0007669"/>
    <property type="project" value="TreeGrafter"/>
</dbReference>
<feature type="domain" description="Ferritin-like diiron" evidence="5">
    <location>
        <begin position="1"/>
        <end position="142"/>
    </location>
</feature>
<evidence type="ECO:0000256" key="2">
    <source>
        <dbReference type="ARBA" id="ARBA00022617"/>
    </source>
</evidence>
<evidence type="ECO:0000313" key="6">
    <source>
        <dbReference type="EMBL" id="HEH82883.1"/>
    </source>
</evidence>
<proteinExistence type="predicted"/>
<dbReference type="AlphaFoldDB" id="A0A7C2FS56"/>
<dbReference type="SUPFAM" id="SSF47240">
    <property type="entry name" value="Ferritin-like"/>
    <property type="match status" value="1"/>
</dbReference>
<dbReference type="GO" id="GO:0005829">
    <property type="term" value="C:cytosol"/>
    <property type="evidence" value="ECO:0007669"/>
    <property type="project" value="TreeGrafter"/>
</dbReference>
<dbReference type="PANTHER" id="PTHR30295:SF0">
    <property type="entry name" value="BACTERIOFERRITIN"/>
    <property type="match status" value="1"/>
</dbReference>
<dbReference type="GO" id="GO:0008199">
    <property type="term" value="F:ferric iron binding"/>
    <property type="evidence" value="ECO:0007669"/>
    <property type="project" value="InterPro"/>
</dbReference>
<keyword evidence="3" id="KW-0479">Metal-binding</keyword>
<dbReference type="InterPro" id="IPR002024">
    <property type="entry name" value="Bacterioferritin"/>
</dbReference>
<dbReference type="InterPro" id="IPR008331">
    <property type="entry name" value="Ferritin_DPS_dom"/>
</dbReference>
<accession>A0A7C2FS56</accession>
<protein>
    <submittedName>
        <fullName evidence="6">Ferritin-like domain-containing protein</fullName>
    </submittedName>
</protein>
<dbReference type="GO" id="GO:0006879">
    <property type="term" value="P:intracellular iron ion homeostasis"/>
    <property type="evidence" value="ECO:0007669"/>
    <property type="project" value="UniProtKB-KW"/>
</dbReference>
<keyword evidence="1" id="KW-0409">Iron storage</keyword>
<evidence type="ECO:0000256" key="4">
    <source>
        <dbReference type="ARBA" id="ARBA00023004"/>
    </source>
</evidence>
<evidence type="ECO:0000259" key="5">
    <source>
        <dbReference type="PROSITE" id="PS50905"/>
    </source>
</evidence>
<evidence type="ECO:0000256" key="1">
    <source>
        <dbReference type="ARBA" id="ARBA00022434"/>
    </source>
</evidence>
<dbReference type="CDD" id="cd00657">
    <property type="entry name" value="Ferritin_like"/>
    <property type="match status" value="1"/>
</dbReference>
<evidence type="ECO:0000256" key="3">
    <source>
        <dbReference type="ARBA" id="ARBA00022723"/>
    </source>
</evidence>
<dbReference type="GO" id="GO:0004322">
    <property type="term" value="F:ferroxidase activity"/>
    <property type="evidence" value="ECO:0007669"/>
    <property type="project" value="TreeGrafter"/>
</dbReference>
<dbReference type="PANTHER" id="PTHR30295">
    <property type="entry name" value="BACTERIOFERRITIN"/>
    <property type="match status" value="1"/>
</dbReference>
<keyword evidence="4" id="KW-0408">Iron</keyword>
<sequence>MEKEKLIQGLNEDLAHEYQAIIQYTTYAAVVSGIHRQELKEFFLAEIQDELRHAQLLSDKIAALGGKPTTVPAPVPEAEDARAMLEAILKAEAETVARYVKRMKEAEAFGDYGLANDLQEIISEETRHKEETEKLLRGRWKE</sequence>
<keyword evidence="2" id="KW-0349">Heme</keyword>
<dbReference type="InterPro" id="IPR009040">
    <property type="entry name" value="Ferritin-like_diiron"/>
</dbReference>